<dbReference type="OrthoDB" id="9811016at2"/>
<evidence type="ECO:0000256" key="2">
    <source>
        <dbReference type="ARBA" id="ARBA00044777"/>
    </source>
</evidence>
<evidence type="ECO:0000313" key="5">
    <source>
        <dbReference type="Proteomes" id="UP000220840"/>
    </source>
</evidence>
<dbReference type="EMBL" id="PDCJ01000001">
    <property type="protein sequence ID" value="PEG30806.1"/>
    <property type="molecule type" value="Genomic_DNA"/>
</dbReference>
<keyword evidence="3" id="KW-0131">Cell cycle</keyword>
<comment type="subcellular location">
    <subcellularLocation>
        <location evidence="3">Cytoplasm</location>
    </subcellularLocation>
    <text evidence="3">Associated with two foci at the outer edges of the nucleoid region in young cells, and at four foci within both cell halves in older cells.</text>
</comment>
<keyword evidence="3" id="KW-0132">Cell division</keyword>
<dbReference type="RefSeq" id="WP_058294973.1">
    <property type="nucleotide sequence ID" value="NZ_CAMRXB010000024.1"/>
</dbReference>
<comment type="function">
    <text evidence="3">Participates in chromosomal partition during cell division. May act via the formation of a condensin-like complex containing Smc and ScpB that pull DNA away from mid-cell into both cell halves.</text>
</comment>
<name>A0A2A7MGL8_9CLOT</name>
<dbReference type="GO" id="GO:0006260">
    <property type="term" value="P:DNA replication"/>
    <property type="evidence" value="ECO:0007669"/>
    <property type="project" value="UniProtKB-UniRule"/>
</dbReference>
<evidence type="ECO:0000313" key="4">
    <source>
        <dbReference type="EMBL" id="PEG30806.1"/>
    </source>
</evidence>
<keyword evidence="1 3" id="KW-0159">Chromosome partition</keyword>
<evidence type="ECO:0000256" key="1">
    <source>
        <dbReference type="ARBA" id="ARBA00022829"/>
    </source>
</evidence>
<dbReference type="InterPro" id="IPR023093">
    <property type="entry name" value="ScpA-like_C"/>
</dbReference>
<dbReference type="InterPro" id="IPR003768">
    <property type="entry name" value="ScpA"/>
</dbReference>
<dbReference type="GO" id="GO:0005737">
    <property type="term" value="C:cytoplasm"/>
    <property type="evidence" value="ECO:0007669"/>
    <property type="project" value="UniProtKB-SubCell"/>
</dbReference>
<dbReference type="Pfam" id="PF02616">
    <property type="entry name" value="SMC_ScpA"/>
    <property type="match status" value="1"/>
</dbReference>
<proteinExistence type="inferred from homology"/>
<sequence>MELPKIKINDFEGPFDLLLHLIKKNQMNIYNVKIFEITNQYLNYLNNMKEMDLEITSEFIVVAATLIEIKSKYLLPKVKQEEEDEDDEKILIEKLILYKKIKGVSGYFKDKYLNTGEVYSKKAEIIEEKKEKINNDDLLKNITLLDLYNIYNNLLEIYNNKQNKANVIQRKIYVDKYKIEDKLEYIRKRIQDENINDFSELIKESECKMETVVTFLALLEMIKQRMIKVYQSDNFGRIIIERREEHAEKESNTNSIYG</sequence>
<dbReference type="GO" id="GO:0007059">
    <property type="term" value="P:chromosome segregation"/>
    <property type="evidence" value="ECO:0007669"/>
    <property type="project" value="UniProtKB-UniRule"/>
</dbReference>
<reference evidence="4 5" key="1">
    <citation type="submission" date="2017-10" db="EMBL/GenBank/DDBJ databases">
        <title>Effective Description of Clostridium neonatale sp. nov. linked to necrotizing enterocolitis in neonates and a clarification of species assignable to the genus Clostridium (Prazmowski 1880) emend. Lawson and Rainey 2016.</title>
        <authorList>
            <person name="Bernard K."/>
            <person name="Burdz T."/>
            <person name="Wiebe D."/>
            <person name="Balcewich B."/>
            <person name="Alfa M."/>
            <person name="Bernier A.-M."/>
        </authorList>
    </citation>
    <scope>NUCLEOTIDE SEQUENCE [LARGE SCALE GENOMIC DNA]</scope>
    <source>
        <strain evidence="4 5">LCDC99A005</strain>
    </source>
</reference>
<accession>A0A2A7MGL8</accession>
<dbReference type="GO" id="GO:0051301">
    <property type="term" value="P:cell division"/>
    <property type="evidence" value="ECO:0007669"/>
    <property type="project" value="UniProtKB-KW"/>
</dbReference>
<gene>
    <name evidence="3" type="primary">scpA</name>
    <name evidence="4" type="ORF">CQ394_03545</name>
</gene>
<organism evidence="4 5">
    <name type="scientific">Clostridium neonatale</name>
    <dbReference type="NCBI Taxonomy" id="137838"/>
    <lineage>
        <taxon>Bacteria</taxon>
        <taxon>Bacillati</taxon>
        <taxon>Bacillota</taxon>
        <taxon>Clostridia</taxon>
        <taxon>Eubacteriales</taxon>
        <taxon>Clostridiaceae</taxon>
        <taxon>Clostridium</taxon>
    </lineage>
</organism>
<dbReference type="STRING" id="137838.GCA_001458595_02169"/>
<keyword evidence="3" id="KW-0963">Cytoplasm</keyword>
<comment type="subunit">
    <text evidence="3">Component of a cohesin-like complex composed of ScpA, ScpB and the Smc homodimer, in which ScpA and ScpB bind to the head domain of Smc. The presence of the three proteins is required for the association of the complex with DNA.</text>
</comment>
<dbReference type="Gene3D" id="6.10.250.2410">
    <property type="match status" value="1"/>
</dbReference>
<keyword evidence="5" id="KW-1185">Reference proteome</keyword>
<comment type="caution">
    <text evidence="4">The sequence shown here is derived from an EMBL/GenBank/DDBJ whole genome shotgun (WGS) entry which is preliminary data.</text>
</comment>
<dbReference type="PANTHER" id="PTHR33969">
    <property type="entry name" value="SEGREGATION AND CONDENSATION PROTEIN A"/>
    <property type="match status" value="1"/>
</dbReference>
<dbReference type="AlphaFoldDB" id="A0A2A7MGL8"/>
<dbReference type="NCBIfam" id="NF000994">
    <property type="entry name" value="PRK00104.1-3"/>
    <property type="match status" value="1"/>
</dbReference>
<dbReference type="Proteomes" id="UP000220840">
    <property type="component" value="Unassembled WGS sequence"/>
</dbReference>
<comment type="similarity">
    <text evidence="3">Belongs to the ScpA family.</text>
</comment>
<evidence type="ECO:0000256" key="3">
    <source>
        <dbReference type="HAMAP-Rule" id="MF_01805"/>
    </source>
</evidence>
<dbReference type="PANTHER" id="PTHR33969:SF2">
    <property type="entry name" value="SEGREGATION AND CONDENSATION PROTEIN A"/>
    <property type="match status" value="1"/>
</dbReference>
<dbReference type="HAMAP" id="MF_01805">
    <property type="entry name" value="ScpA"/>
    <property type="match status" value="1"/>
</dbReference>
<protein>
    <recommendedName>
        <fullName evidence="2 3">Segregation and condensation protein A</fullName>
    </recommendedName>
</protein>
<dbReference type="Gene3D" id="1.10.10.580">
    <property type="entry name" value="Structural maintenance of chromosome 1. Chain E"/>
    <property type="match status" value="1"/>
</dbReference>